<evidence type="ECO:0008006" key="5">
    <source>
        <dbReference type="Google" id="ProtNLM"/>
    </source>
</evidence>
<organism evidence="3 4">
    <name type="scientific">Solirubrobacter phytolaccae</name>
    <dbReference type="NCBI Taxonomy" id="1404360"/>
    <lineage>
        <taxon>Bacteria</taxon>
        <taxon>Bacillati</taxon>
        <taxon>Actinomycetota</taxon>
        <taxon>Thermoleophilia</taxon>
        <taxon>Solirubrobacterales</taxon>
        <taxon>Solirubrobacteraceae</taxon>
        <taxon>Solirubrobacter</taxon>
    </lineage>
</organism>
<dbReference type="AlphaFoldDB" id="A0A9X3N432"/>
<comment type="caution">
    <text evidence="3">The sequence shown here is derived from an EMBL/GenBank/DDBJ whole genome shotgun (WGS) entry which is preliminary data.</text>
</comment>
<reference evidence="3" key="1">
    <citation type="submission" date="2022-10" db="EMBL/GenBank/DDBJ databases">
        <title>The WGS of Solirubrobacter phytolaccae KCTC 29190.</title>
        <authorList>
            <person name="Jiang Z."/>
        </authorList>
    </citation>
    <scope>NUCLEOTIDE SEQUENCE</scope>
    <source>
        <strain evidence="3">KCTC 29190</strain>
    </source>
</reference>
<dbReference type="EMBL" id="JAPDDP010000004">
    <property type="protein sequence ID" value="MDA0179323.1"/>
    <property type="molecule type" value="Genomic_DNA"/>
</dbReference>
<proteinExistence type="predicted"/>
<protein>
    <recommendedName>
        <fullName evidence="5">ABC transporter substrate-binding protein</fullName>
    </recommendedName>
</protein>
<evidence type="ECO:0000256" key="2">
    <source>
        <dbReference type="SAM" id="SignalP"/>
    </source>
</evidence>
<evidence type="ECO:0000313" key="3">
    <source>
        <dbReference type="EMBL" id="MDA0179323.1"/>
    </source>
</evidence>
<dbReference type="RefSeq" id="WP_270023593.1">
    <property type="nucleotide sequence ID" value="NZ_JAPDDP010000004.1"/>
</dbReference>
<gene>
    <name evidence="3" type="ORF">OJ997_03355</name>
</gene>
<feature type="signal peptide" evidence="2">
    <location>
        <begin position="1"/>
        <end position="24"/>
    </location>
</feature>
<sequence>MNRTLLFLATAITALVAAAGVANAAETVHLKLKATAASTSPDPGGAVAHAAVNSGATSMKIR</sequence>
<feature type="region of interest" description="Disordered" evidence="1">
    <location>
        <begin position="37"/>
        <end position="62"/>
    </location>
</feature>
<keyword evidence="4" id="KW-1185">Reference proteome</keyword>
<dbReference type="Proteomes" id="UP001147653">
    <property type="component" value="Unassembled WGS sequence"/>
</dbReference>
<evidence type="ECO:0000313" key="4">
    <source>
        <dbReference type="Proteomes" id="UP001147653"/>
    </source>
</evidence>
<evidence type="ECO:0000256" key="1">
    <source>
        <dbReference type="SAM" id="MobiDB-lite"/>
    </source>
</evidence>
<feature type="chain" id="PRO_5040971443" description="ABC transporter substrate-binding protein" evidence="2">
    <location>
        <begin position="25"/>
        <end position="62"/>
    </location>
</feature>
<accession>A0A9X3N432</accession>
<keyword evidence="2" id="KW-0732">Signal</keyword>
<name>A0A9X3N432_9ACTN</name>